<accession>A0AAJ0X9F8</accession>
<proteinExistence type="predicted"/>
<reference evidence="2" key="2">
    <citation type="journal article" date="2020" name="Microorganisms">
        <title>Osmotic Adaptation and Compatible Solute Biosynthesis of Phototrophic Bacteria as Revealed from Genome Analyses.</title>
        <authorList>
            <person name="Imhoff J.F."/>
            <person name="Rahn T."/>
            <person name="Kunzel S."/>
            <person name="Keller A."/>
            <person name="Neulinger S.C."/>
        </authorList>
    </citation>
    <scope>NUCLEOTIDE SEQUENCE</scope>
    <source>
        <strain evidence="2">DSM 11080</strain>
    </source>
</reference>
<dbReference type="EMBL" id="NRSJ01000014">
    <property type="protein sequence ID" value="MBK1704766.1"/>
    <property type="molecule type" value="Genomic_DNA"/>
</dbReference>
<dbReference type="GO" id="GO:0016151">
    <property type="term" value="F:nickel cation binding"/>
    <property type="evidence" value="ECO:0007669"/>
    <property type="project" value="InterPro"/>
</dbReference>
<dbReference type="AlphaFoldDB" id="A0AAJ0X9F8"/>
<feature type="binding site" evidence="1">
    <location>
        <position position="443"/>
    </location>
    <ligand>
        <name>Ni(2+)</name>
        <dbReference type="ChEBI" id="CHEBI:49786"/>
    </ligand>
</feature>
<evidence type="ECO:0000256" key="1">
    <source>
        <dbReference type="PIRSR" id="PIRSR601501-1"/>
    </source>
</evidence>
<dbReference type="SUPFAM" id="SSF56762">
    <property type="entry name" value="HydB/Nqo4-like"/>
    <property type="match status" value="1"/>
</dbReference>
<gene>
    <name evidence="2" type="ORF">CKO40_09495</name>
</gene>
<feature type="binding site" evidence="1">
    <location>
        <position position="398"/>
    </location>
    <ligand>
        <name>Mg(2+)</name>
        <dbReference type="ChEBI" id="CHEBI:18420"/>
    </ligand>
</feature>
<dbReference type="InterPro" id="IPR001501">
    <property type="entry name" value="Ni-dep_hyd_lsu"/>
</dbReference>
<dbReference type="InterPro" id="IPR050867">
    <property type="entry name" value="NiFe/NiFeSe_hydrgnase_LSU"/>
</dbReference>
<keyword evidence="1" id="KW-0533">Nickel</keyword>
<evidence type="ECO:0008006" key="4">
    <source>
        <dbReference type="Google" id="ProtNLM"/>
    </source>
</evidence>
<dbReference type="Gene3D" id="1.10.645.10">
    <property type="entry name" value="Cytochrome-c3 Hydrogenase, chain B"/>
    <property type="match status" value="2"/>
</dbReference>
<dbReference type="PANTHER" id="PTHR42958:SF4">
    <property type="entry name" value="HYDROGENASE EXPRESSION_FORMATION PROTEIN HUPK"/>
    <property type="match status" value="1"/>
</dbReference>
<name>A0AAJ0X9F8_9GAMM</name>
<keyword evidence="3" id="KW-1185">Reference proteome</keyword>
<keyword evidence="1" id="KW-0460">Magnesium</keyword>
<organism evidence="2 3">
    <name type="scientific">Halochromatium glycolicum</name>
    <dbReference type="NCBI Taxonomy" id="85075"/>
    <lineage>
        <taxon>Bacteria</taxon>
        <taxon>Pseudomonadati</taxon>
        <taxon>Pseudomonadota</taxon>
        <taxon>Gammaproteobacteria</taxon>
        <taxon>Chromatiales</taxon>
        <taxon>Chromatiaceae</taxon>
        <taxon>Halochromatium</taxon>
    </lineage>
</organism>
<sequence length="451" mass="47219">MSELSGHLAIKVEAASAAVTIRSSRVLAATRVFAGKPPDEVVRQLPMLFSLCGTAQAAACADACERALGLTAEEPVRRRRQQLVQAETIKEHLWRLLLDWPKVVAPTVVQAARPSPAMPAMAQVMQRFVSLRQTVGEGTDADPLRPRWSGPAPSIPDAVLPASGRRDTPDQAAAAFCDFAGLVREYALQSDPADWLAAVDSTDALMRWAEDAPTTPAQLLRTLMAEGLADCGANPVPRLAGISIDGLEQRLACPDAEAFVAAPQWQGGCRETGPLSRAASHPLVVALLADLGNGLLTRLAALLVELGWAASSLQSAAGDSADATRAFKAAESDRALAPAPEPIMEPAATSGASAGLAFSAAGLDPDAAEVGIGLSEAARGLLVHRVVIADALVQRYQVVAPTEWNFHPEGVVAQGLAAIARSGVSIAELERLAHLYITAVDPCVEYQLSVS</sequence>
<dbReference type="RefSeq" id="WP_200345974.1">
    <property type="nucleotide sequence ID" value="NZ_NRSJ01000014.1"/>
</dbReference>
<evidence type="ECO:0000313" key="3">
    <source>
        <dbReference type="Proteomes" id="UP001296776"/>
    </source>
</evidence>
<dbReference type="InterPro" id="IPR029014">
    <property type="entry name" value="NiFe-Hase_large"/>
</dbReference>
<comment type="caution">
    <text evidence="2">The sequence shown here is derived from an EMBL/GenBank/DDBJ whole genome shotgun (WGS) entry which is preliminary data.</text>
</comment>
<keyword evidence="1" id="KW-0479">Metal-binding</keyword>
<dbReference type="Proteomes" id="UP001296776">
    <property type="component" value="Unassembled WGS sequence"/>
</dbReference>
<evidence type="ECO:0000313" key="2">
    <source>
        <dbReference type="EMBL" id="MBK1704766.1"/>
    </source>
</evidence>
<dbReference type="Pfam" id="PF00374">
    <property type="entry name" value="NiFeSe_Hases"/>
    <property type="match status" value="1"/>
</dbReference>
<protein>
    <recommendedName>
        <fullName evidence="4">Ni,Fe-hydrogenase I large subunit</fullName>
    </recommendedName>
</protein>
<dbReference type="PANTHER" id="PTHR42958">
    <property type="entry name" value="HYDROGENASE-2 LARGE CHAIN"/>
    <property type="match status" value="1"/>
</dbReference>
<reference evidence="2" key="1">
    <citation type="submission" date="2017-08" db="EMBL/GenBank/DDBJ databases">
        <authorList>
            <person name="Imhoff J.F."/>
            <person name="Rahn T."/>
            <person name="Kuenzel S."/>
            <person name="Neulinger S.C."/>
        </authorList>
    </citation>
    <scope>NUCLEOTIDE SEQUENCE</scope>
    <source>
        <strain evidence="2">DSM 11080</strain>
    </source>
</reference>
<comment type="cofactor">
    <cofactor evidence="1">
        <name>Ni(2+)</name>
        <dbReference type="ChEBI" id="CHEBI:49786"/>
    </cofactor>
</comment>